<evidence type="ECO:0000256" key="8">
    <source>
        <dbReference type="RuleBase" id="RU003827"/>
    </source>
</evidence>
<sequence>VISGGQYDVDMELTAPNGQVLYKDVKKQYDSFTWTPDQSGVFKFCFSNEFSTFTHKIVYFDFQVGDEKPLFEQEGKHATAMTL</sequence>
<comment type="similarity">
    <text evidence="2 8">Belongs to the EMP24/GP25L family.</text>
</comment>
<name>A0A8B6HK31_MYTGA</name>
<dbReference type="Proteomes" id="UP000596742">
    <property type="component" value="Unassembled WGS sequence"/>
</dbReference>
<evidence type="ECO:0000256" key="5">
    <source>
        <dbReference type="ARBA" id="ARBA00022989"/>
    </source>
</evidence>
<evidence type="ECO:0000313" key="10">
    <source>
        <dbReference type="EMBL" id="VDI79846.1"/>
    </source>
</evidence>
<dbReference type="GO" id="GO:0016020">
    <property type="term" value="C:membrane"/>
    <property type="evidence" value="ECO:0007669"/>
    <property type="project" value="UniProtKB-SubCell"/>
</dbReference>
<keyword evidence="3 8" id="KW-0812">Transmembrane</keyword>
<keyword evidence="5" id="KW-1133">Transmembrane helix</keyword>
<evidence type="ECO:0000256" key="2">
    <source>
        <dbReference type="ARBA" id="ARBA00007104"/>
    </source>
</evidence>
<dbReference type="OrthoDB" id="62956at2759"/>
<keyword evidence="6" id="KW-0472">Membrane</keyword>
<gene>
    <name evidence="10" type="ORF">MGAL_10B086442</name>
</gene>
<reference evidence="10" key="1">
    <citation type="submission" date="2018-11" db="EMBL/GenBank/DDBJ databases">
        <authorList>
            <person name="Alioto T."/>
            <person name="Alioto T."/>
        </authorList>
    </citation>
    <scope>NUCLEOTIDE SEQUENCE</scope>
</reference>
<dbReference type="Pfam" id="PF01105">
    <property type="entry name" value="EMP24_GP25L"/>
    <property type="match status" value="1"/>
</dbReference>
<evidence type="ECO:0000313" key="11">
    <source>
        <dbReference type="Proteomes" id="UP000596742"/>
    </source>
</evidence>
<dbReference type="EMBL" id="UYJE01010117">
    <property type="protein sequence ID" value="VDI79846.1"/>
    <property type="molecule type" value="Genomic_DNA"/>
</dbReference>
<comment type="caution">
    <text evidence="10">The sequence shown here is derived from an EMBL/GenBank/DDBJ whole genome shotgun (WGS) entry which is preliminary data.</text>
</comment>
<dbReference type="AlphaFoldDB" id="A0A8B6HK31"/>
<accession>A0A8B6HK31</accession>
<dbReference type="SUPFAM" id="SSF101576">
    <property type="entry name" value="Supernatant protein factor (SPF), C-terminal domain"/>
    <property type="match status" value="1"/>
</dbReference>
<comment type="subcellular location">
    <subcellularLocation>
        <location evidence="7">Endomembrane system</location>
        <topology evidence="7">Single-pass membrane protein</topology>
    </subcellularLocation>
    <subcellularLocation>
        <location evidence="1 8">Membrane</location>
        <topology evidence="1 8">Single-pass type I membrane protein</topology>
    </subcellularLocation>
</comment>
<keyword evidence="11" id="KW-1185">Reference proteome</keyword>
<evidence type="ECO:0000256" key="7">
    <source>
        <dbReference type="ARBA" id="ARBA00037847"/>
    </source>
</evidence>
<proteinExistence type="inferred from homology"/>
<evidence type="ECO:0000256" key="1">
    <source>
        <dbReference type="ARBA" id="ARBA00004479"/>
    </source>
</evidence>
<evidence type="ECO:0000256" key="3">
    <source>
        <dbReference type="ARBA" id="ARBA00022692"/>
    </source>
</evidence>
<dbReference type="PROSITE" id="PS50866">
    <property type="entry name" value="GOLD"/>
    <property type="match status" value="1"/>
</dbReference>
<keyword evidence="4" id="KW-0732">Signal</keyword>
<feature type="domain" description="GOLD" evidence="9">
    <location>
        <begin position="1"/>
        <end position="64"/>
    </location>
</feature>
<feature type="non-terminal residue" evidence="10">
    <location>
        <position position="83"/>
    </location>
</feature>
<dbReference type="PANTHER" id="PTHR22811">
    <property type="entry name" value="TRANSMEMBRANE EMP24 DOMAIN-CONTAINING PROTEIN"/>
    <property type="match status" value="1"/>
</dbReference>
<organism evidence="10 11">
    <name type="scientific">Mytilus galloprovincialis</name>
    <name type="common">Mediterranean mussel</name>
    <dbReference type="NCBI Taxonomy" id="29158"/>
    <lineage>
        <taxon>Eukaryota</taxon>
        <taxon>Metazoa</taxon>
        <taxon>Spiralia</taxon>
        <taxon>Lophotrochozoa</taxon>
        <taxon>Mollusca</taxon>
        <taxon>Bivalvia</taxon>
        <taxon>Autobranchia</taxon>
        <taxon>Pteriomorphia</taxon>
        <taxon>Mytilida</taxon>
        <taxon>Mytiloidea</taxon>
        <taxon>Mytilidae</taxon>
        <taxon>Mytilinae</taxon>
        <taxon>Mytilus</taxon>
    </lineage>
</organism>
<dbReference type="InterPro" id="IPR015720">
    <property type="entry name" value="Emp24-like"/>
</dbReference>
<protein>
    <submittedName>
        <fullName evidence="10">p24 family protein gamma-3</fullName>
    </submittedName>
</protein>
<evidence type="ECO:0000259" key="9">
    <source>
        <dbReference type="PROSITE" id="PS50866"/>
    </source>
</evidence>
<feature type="non-terminal residue" evidence="10">
    <location>
        <position position="1"/>
    </location>
</feature>
<evidence type="ECO:0000256" key="4">
    <source>
        <dbReference type="ARBA" id="ARBA00022729"/>
    </source>
</evidence>
<dbReference type="InterPro" id="IPR009038">
    <property type="entry name" value="GOLD_dom"/>
</dbReference>
<dbReference type="InterPro" id="IPR036598">
    <property type="entry name" value="GOLD_dom_sf"/>
</dbReference>
<dbReference type="GO" id="GO:0012505">
    <property type="term" value="C:endomembrane system"/>
    <property type="evidence" value="ECO:0007669"/>
    <property type="project" value="UniProtKB-SubCell"/>
</dbReference>
<evidence type="ECO:0000256" key="6">
    <source>
        <dbReference type="ARBA" id="ARBA00023136"/>
    </source>
</evidence>